<keyword evidence="1 3" id="KW-0853">WD repeat</keyword>
<dbReference type="InterPro" id="IPR011600">
    <property type="entry name" value="Pept_C14_caspase"/>
</dbReference>
<feature type="repeat" description="WD" evidence="3">
    <location>
        <begin position="549"/>
        <end position="590"/>
    </location>
</feature>
<dbReference type="InterPro" id="IPR019775">
    <property type="entry name" value="WD40_repeat_CS"/>
</dbReference>
<dbReference type="InterPro" id="IPR036322">
    <property type="entry name" value="WD40_repeat_dom_sf"/>
</dbReference>
<dbReference type="PANTHER" id="PTHR45333">
    <property type="entry name" value="MEMBRANE PROTEIN-RELATED"/>
    <property type="match status" value="1"/>
</dbReference>
<evidence type="ECO:0000256" key="2">
    <source>
        <dbReference type="ARBA" id="ARBA00022737"/>
    </source>
</evidence>
<dbReference type="Pfam" id="PF00656">
    <property type="entry name" value="Peptidase_C14"/>
    <property type="match status" value="1"/>
</dbReference>
<dbReference type="Gene3D" id="3.40.50.1460">
    <property type="match status" value="1"/>
</dbReference>
<gene>
    <name evidence="6" type="ORF">OHV25_38825</name>
</gene>
<feature type="repeat" description="WD" evidence="3">
    <location>
        <begin position="414"/>
        <end position="455"/>
    </location>
</feature>
<organism evidence="6">
    <name type="scientific">Streptomyces sp. NBC_00060</name>
    <dbReference type="NCBI Taxonomy" id="2975636"/>
    <lineage>
        <taxon>Bacteria</taxon>
        <taxon>Bacillati</taxon>
        <taxon>Actinomycetota</taxon>
        <taxon>Actinomycetes</taxon>
        <taxon>Kitasatosporales</taxon>
        <taxon>Streptomycetaceae</taxon>
        <taxon>Streptomyces</taxon>
    </lineage>
</organism>
<name>A0AAU2HCZ7_9ACTN</name>
<protein>
    <submittedName>
        <fullName evidence="6">WD40 repeat domain-containing protein</fullName>
    </submittedName>
</protein>
<sequence length="630" mass="66495">MERDLSSSRAILIGNGVYADLGLPNLPAAQCVSAIADLLTSELCGWPAERVTCLVDMASPDALARKVIKAVSDVQGTLLVYYVGHGLRTSEGQLALTVGDTDPRWRALPYTAMLYESLAKILRGCRAETKLVLLDCCHAELATKSNHVFQSADVEEAHPVEGLYVIGASASTKKAKTPVNGTLTYFTKAFLDIVSNGIREVSAPHLRLDRIFLELHARLRDAGLPEPVESGARGAHGFLFARNAAHPDHPRKPPEPFAQPVAGQLPLLDRRTLLSAVGAAGLTAANTVLTLTRRRTGPATTSDRGAPGRTSNAAAASLGQPLLGHTDRIYSVAFRPGGHVLASGSRDQTVRFWDLTDPLHPTPIGLPLDGHTDTVYSVVFHPGGNLLADASADQKVRLLNVTAPAKPAVASRPTTGHTDAVFSVAFSPSGDLLAGGSGDRTIRLWNVTDSAHPTLVGTPVYGHTDAVLSVAFSHEESVMGSGGSDHAVRLWNVADPLAPIGPALPGHTDRVYSVTFSPNGHLLASGSGDRTIRLWKVTDPARPVLLGNATEHNDAVNTVAFSPSGQVLVSGSSDNTIRLWRVSESTGPVAIGYPLTGHHGAVYSVAFSPDGNLLASGSADQTIRLWKLAR</sequence>
<dbReference type="EMBL" id="CP108253">
    <property type="protein sequence ID" value="WTU45098.1"/>
    <property type="molecule type" value="Genomic_DNA"/>
</dbReference>
<feature type="region of interest" description="Disordered" evidence="4">
    <location>
        <begin position="293"/>
        <end position="312"/>
    </location>
</feature>
<dbReference type="Pfam" id="PF00400">
    <property type="entry name" value="WD40"/>
    <property type="match status" value="7"/>
</dbReference>
<dbReference type="InterPro" id="IPR015943">
    <property type="entry name" value="WD40/YVTN_repeat-like_dom_sf"/>
</dbReference>
<dbReference type="AlphaFoldDB" id="A0AAU2HCZ7"/>
<accession>A0AAU2HCZ7</accession>
<dbReference type="PROSITE" id="PS50294">
    <property type="entry name" value="WD_REPEATS_REGION"/>
    <property type="match status" value="7"/>
</dbReference>
<dbReference type="PRINTS" id="PR00320">
    <property type="entry name" value="GPROTEINBRPT"/>
</dbReference>
<feature type="compositionally biased region" description="Polar residues" evidence="4">
    <location>
        <begin position="298"/>
        <end position="312"/>
    </location>
</feature>
<dbReference type="Gene3D" id="2.130.10.10">
    <property type="entry name" value="YVTN repeat-like/Quinoprotein amine dehydrogenase"/>
    <property type="match status" value="3"/>
</dbReference>
<dbReference type="InterPro" id="IPR001680">
    <property type="entry name" value="WD40_rpt"/>
</dbReference>
<feature type="repeat" description="WD" evidence="3">
    <location>
        <begin position="595"/>
        <end position="630"/>
    </location>
</feature>
<dbReference type="SMART" id="SM00320">
    <property type="entry name" value="WD40"/>
    <property type="match status" value="7"/>
</dbReference>
<reference evidence="6" key="1">
    <citation type="submission" date="2022-10" db="EMBL/GenBank/DDBJ databases">
        <title>The complete genomes of actinobacterial strains from the NBC collection.</title>
        <authorList>
            <person name="Joergensen T.S."/>
            <person name="Alvarez Arevalo M."/>
            <person name="Sterndorff E.B."/>
            <person name="Faurdal D."/>
            <person name="Vuksanovic O."/>
            <person name="Mourched A.-S."/>
            <person name="Charusanti P."/>
            <person name="Shaw S."/>
            <person name="Blin K."/>
            <person name="Weber T."/>
        </authorList>
    </citation>
    <scope>NUCLEOTIDE SEQUENCE</scope>
    <source>
        <strain evidence="6">NBC_00060</strain>
    </source>
</reference>
<dbReference type="PANTHER" id="PTHR45333:SF1">
    <property type="entry name" value="CHROMOSOME UNDETERMINED SCAFFOLD_625, WHOLE GENOME SHOTGUN SEQUENCE"/>
    <property type="match status" value="1"/>
</dbReference>
<dbReference type="NCBIfam" id="NF047832">
    <property type="entry name" value="caspase_w_EACC1"/>
    <property type="match status" value="1"/>
</dbReference>
<evidence type="ECO:0000259" key="5">
    <source>
        <dbReference type="Pfam" id="PF00656"/>
    </source>
</evidence>
<dbReference type="CDD" id="cd00200">
    <property type="entry name" value="WD40"/>
    <property type="match status" value="1"/>
</dbReference>
<dbReference type="GO" id="GO:0004197">
    <property type="term" value="F:cysteine-type endopeptidase activity"/>
    <property type="evidence" value="ECO:0007669"/>
    <property type="project" value="InterPro"/>
</dbReference>
<dbReference type="SUPFAM" id="SSF50978">
    <property type="entry name" value="WD40 repeat-like"/>
    <property type="match status" value="1"/>
</dbReference>
<feature type="repeat" description="WD" evidence="3">
    <location>
        <begin position="504"/>
        <end position="537"/>
    </location>
</feature>
<evidence type="ECO:0000256" key="4">
    <source>
        <dbReference type="SAM" id="MobiDB-lite"/>
    </source>
</evidence>
<evidence type="ECO:0000256" key="3">
    <source>
        <dbReference type="PROSITE-ProRule" id="PRU00221"/>
    </source>
</evidence>
<dbReference type="InterPro" id="IPR020472">
    <property type="entry name" value="WD40_PAC1"/>
</dbReference>
<feature type="repeat" description="WD" evidence="3">
    <location>
        <begin position="322"/>
        <end position="355"/>
    </location>
</feature>
<dbReference type="PROSITE" id="PS50082">
    <property type="entry name" value="WD_REPEATS_2"/>
    <property type="match status" value="7"/>
</dbReference>
<feature type="repeat" description="WD" evidence="3">
    <location>
        <begin position="460"/>
        <end position="493"/>
    </location>
</feature>
<evidence type="ECO:0000313" key="6">
    <source>
        <dbReference type="EMBL" id="WTU45098.1"/>
    </source>
</evidence>
<proteinExistence type="predicted"/>
<dbReference type="PROSITE" id="PS00678">
    <property type="entry name" value="WD_REPEATS_1"/>
    <property type="match status" value="3"/>
</dbReference>
<feature type="domain" description="Peptidase C14 caspase" evidence="5">
    <location>
        <begin position="9"/>
        <end position="189"/>
    </location>
</feature>
<keyword evidence="2" id="KW-0677">Repeat</keyword>
<feature type="repeat" description="WD" evidence="3">
    <location>
        <begin position="368"/>
        <end position="401"/>
    </location>
</feature>
<dbReference type="GO" id="GO:0006508">
    <property type="term" value="P:proteolysis"/>
    <property type="evidence" value="ECO:0007669"/>
    <property type="project" value="InterPro"/>
</dbReference>
<evidence type="ECO:0000256" key="1">
    <source>
        <dbReference type="ARBA" id="ARBA00022574"/>
    </source>
</evidence>